<dbReference type="Proteomes" id="UP000663881">
    <property type="component" value="Unassembled WGS sequence"/>
</dbReference>
<evidence type="ECO:0000313" key="3">
    <source>
        <dbReference type="Proteomes" id="UP000663881"/>
    </source>
</evidence>
<feature type="domain" description="Ubiquitin-like modifier-activating enzyme Atg7 N-terminal" evidence="1">
    <location>
        <begin position="3"/>
        <end position="52"/>
    </location>
</feature>
<reference evidence="2" key="1">
    <citation type="submission" date="2021-02" db="EMBL/GenBank/DDBJ databases">
        <authorList>
            <person name="Nowell W R."/>
        </authorList>
    </citation>
    <scope>NUCLEOTIDE SEQUENCE</scope>
</reference>
<protein>
    <recommendedName>
        <fullName evidence="1">Ubiquitin-like modifier-activating enzyme Atg7 N-terminal domain-containing protein</fullName>
    </recommendedName>
</protein>
<accession>A0A820MDD2</accession>
<name>A0A820MDD2_9BILA</name>
<evidence type="ECO:0000313" key="2">
    <source>
        <dbReference type="EMBL" id="CAF4370808.1"/>
    </source>
</evidence>
<evidence type="ECO:0000259" key="1">
    <source>
        <dbReference type="Pfam" id="PF16420"/>
    </source>
</evidence>
<organism evidence="2 3">
    <name type="scientific">Adineta steineri</name>
    <dbReference type="NCBI Taxonomy" id="433720"/>
    <lineage>
        <taxon>Eukaryota</taxon>
        <taxon>Metazoa</taxon>
        <taxon>Spiralia</taxon>
        <taxon>Gnathifera</taxon>
        <taxon>Rotifera</taxon>
        <taxon>Eurotatoria</taxon>
        <taxon>Bdelloidea</taxon>
        <taxon>Adinetida</taxon>
        <taxon>Adinetidae</taxon>
        <taxon>Adineta</taxon>
    </lineage>
</organism>
<dbReference type="InterPro" id="IPR032197">
    <property type="entry name" value="Atg7_N"/>
</dbReference>
<feature type="non-terminal residue" evidence="2">
    <location>
        <position position="1"/>
    </location>
</feature>
<dbReference type="Pfam" id="PF16420">
    <property type="entry name" value="ATG7_N"/>
    <property type="match status" value="1"/>
</dbReference>
<gene>
    <name evidence="2" type="ORF">OKA104_LOCUS49826</name>
</gene>
<sequence length="55" mass="6384">MPALFNVDHQCFDENNRISNQQQQYFVNGTLKLVNTIEEFKAFDIDNAMKSESSI</sequence>
<proteinExistence type="predicted"/>
<dbReference type="AlphaFoldDB" id="A0A820MDD2"/>
<dbReference type="EMBL" id="CAJOAY010023979">
    <property type="protein sequence ID" value="CAF4370808.1"/>
    <property type="molecule type" value="Genomic_DNA"/>
</dbReference>
<dbReference type="InterPro" id="IPR042522">
    <property type="entry name" value="Atg7_N_1"/>
</dbReference>
<dbReference type="Gene3D" id="3.40.140.70">
    <property type="entry name" value="Ubiquitin-like modifier-activating enzyme ATG7 N-terminal domain"/>
    <property type="match status" value="1"/>
</dbReference>
<comment type="caution">
    <text evidence="2">The sequence shown here is derived from an EMBL/GenBank/DDBJ whole genome shotgun (WGS) entry which is preliminary data.</text>
</comment>